<organism evidence="9 11">
    <name type="scientific">Didymodactylos carnosus</name>
    <dbReference type="NCBI Taxonomy" id="1234261"/>
    <lineage>
        <taxon>Eukaryota</taxon>
        <taxon>Metazoa</taxon>
        <taxon>Spiralia</taxon>
        <taxon>Gnathifera</taxon>
        <taxon>Rotifera</taxon>
        <taxon>Eurotatoria</taxon>
        <taxon>Bdelloidea</taxon>
        <taxon>Philodinida</taxon>
        <taxon>Philodinidae</taxon>
        <taxon>Didymodactylos</taxon>
    </lineage>
</organism>
<dbReference type="GO" id="GO:0005658">
    <property type="term" value="C:alpha DNA polymerase:primase complex"/>
    <property type="evidence" value="ECO:0007669"/>
    <property type="project" value="TreeGrafter"/>
</dbReference>
<evidence type="ECO:0000256" key="5">
    <source>
        <dbReference type="ARBA" id="ARBA00022723"/>
    </source>
</evidence>
<proteinExistence type="predicted"/>
<dbReference type="PANTHER" id="PTHR10537">
    <property type="entry name" value="DNA PRIMASE LARGE SUBUNIT"/>
    <property type="match status" value="1"/>
</dbReference>
<dbReference type="InterPro" id="IPR007238">
    <property type="entry name" value="DNA_primase_lsu_euk/arc"/>
</dbReference>
<comment type="cofactor">
    <cofactor evidence="1">
        <name>[4Fe-4S] cluster</name>
        <dbReference type="ChEBI" id="CHEBI:49883"/>
    </cofactor>
</comment>
<dbReference type="AlphaFoldDB" id="A0A813UYB8"/>
<evidence type="ECO:0000313" key="11">
    <source>
        <dbReference type="Proteomes" id="UP000663829"/>
    </source>
</evidence>
<dbReference type="GO" id="GO:0006270">
    <property type="term" value="P:DNA replication initiation"/>
    <property type="evidence" value="ECO:0007669"/>
    <property type="project" value="TreeGrafter"/>
</dbReference>
<accession>A0A813UYB8</accession>
<dbReference type="Gene3D" id="1.20.930.80">
    <property type="match status" value="1"/>
</dbReference>
<evidence type="ECO:0000256" key="2">
    <source>
        <dbReference type="ARBA" id="ARBA00022485"/>
    </source>
</evidence>
<evidence type="ECO:0000256" key="3">
    <source>
        <dbReference type="ARBA" id="ARBA00022515"/>
    </source>
</evidence>
<keyword evidence="11" id="KW-1185">Reference proteome</keyword>
<keyword evidence="6" id="KW-0408">Iron</keyword>
<dbReference type="GO" id="GO:0051539">
    <property type="term" value="F:4 iron, 4 sulfur cluster binding"/>
    <property type="evidence" value="ECO:0007669"/>
    <property type="project" value="UniProtKB-KW"/>
</dbReference>
<keyword evidence="7" id="KW-0411">Iron-sulfur</keyword>
<evidence type="ECO:0000313" key="9">
    <source>
        <dbReference type="EMBL" id="CAF0829755.1"/>
    </source>
</evidence>
<keyword evidence="4" id="KW-0235">DNA replication</keyword>
<evidence type="ECO:0000313" key="10">
    <source>
        <dbReference type="EMBL" id="CAF3616788.1"/>
    </source>
</evidence>
<evidence type="ECO:0000256" key="4">
    <source>
        <dbReference type="ARBA" id="ARBA00022705"/>
    </source>
</evidence>
<name>A0A813UYB8_9BILA</name>
<dbReference type="EMBL" id="CAJOBC010000703">
    <property type="protein sequence ID" value="CAF3616788.1"/>
    <property type="molecule type" value="Genomic_DNA"/>
</dbReference>
<evidence type="ECO:0000259" key="8">
    <source>
        <dbReference type="Pfam" id="PF04104"/>
    </source>
</evidence>
<keyword evidence="5" id="KW-0479">Metal-binding</keyword>
<protein>
    <recommendedName>
        <fullName evidence="8">DNA primase large subunit C-terminal domain-containing protein</fullName>
    </recommendedName>
</protein>
<evidence type="ECO:0000256" key="1">
    <source>
        <dbReference type="ARBA" id="ARBA00001966"/>
    </source>
</evidence>
<dbReference type="GO" id="GO:0006269">
    <property type="term" value="P:DNA replication, synthesis of primer"/>
    <property type="evidence" value="ECO:0007669"/>
    <property type="project" value="UniProtKB-KW"/>
</dbReference>
<dbReference type="PANTHER" id="PTHR10537:SF4">
    <property type="entry name" value="DNA PRIMASE LARGE SUBUNIT"/>
    <property type="match status" value="1"/>
</dbReference>
<dbReference type="Pfam" id="PF04104">
    <property type="entry name" value="DNA_primase_lrg"/>
    <property type="match status" value="1"/>
</dbReference>
<reference evidence="9" key="1">
    <citation type="submission" date="2021-02" db="EMBL/GenBank/DDBJ databases">
        <authorList>
            <person name="Nowell W R."/>
        </authorList>
    </citation>
    <scope>NUCLEOTIDE SEQUENCE</scope>
</reference>
<dbReference type="GO" id="GO:0046872">
    <property type="term" value="F:metal ion binding"/>
    <property type="evidence" value="ECO:0007669"/>
    <property type="project" value="UniProtKB-KW"/>
</dbReference>
<dbReference type="Proteomes" id="UP000681722">
    <property type="component" value="Unassembled WGS sequence"/>
</dbReference>
<dbReference type="Proteomes" id="UP000663829">
    <property type="component" value="Unassembled WGS sequence"/>
</dbReference>
<dbReference type="InterPro" id="IPR058560">
    <property type="entry name" value="DNA_primase_C"/>
</dbReference>
<dbReference type="EMBL" id="CAJNOQ010000703">
    <property type="protein sequence ID" value="CAF0829755.1"/>
    <property type="molecule type" value="Genomic_DNA"/>
</dbReference>
<gene>
    <name evidence="9" type="ORF">GPM918_LOCUS4991</name>
    <name evidence="10" type="ORF">SRO942_LOCUS4992</name>
</gene>
<comment type="caution">
    <text evidence="9">The sequence shown here is derived from an EMBL/GenBank/DDBJ whole genome shotgun (WGS) entry which is preliminary data.</text>
</comment>
<dbReference type="OrthoDB" id="421393at2759"/>
<keyword evidence="2" id="KW-0004">4Fe-4S</keyword>
<evidence type="ECO:0000256" key="6">
    <source>
        <dbReference type="ARBA" id="ARBA00023004"/>
    </source>
</evidence>
<evidence type="ECO:0000256" key="7">
    <source>
        <dbReference type="ARBA" id="ARBA00023014"/>
    </source>
</evidence>
<keyword evidence="3" id="KW-0639">Primosome</keyword>
<feature type="domain" description="DNA primase large subunit C-terminal" evidence="8">
    <location>
        <begin position="288"/>
        <end position="435"/>
    </location>
</feature>
<sequence>MFAISNINANKLYDMVFYFTPPKGNIQLQNFETNVENRWLIFLQLLECDDDHSEQVKSILNSITFFEQTSCVQANSPYDRISHFALRMRLKSATKHEIENIARQLYQWYNRYSSVVCNNDENKQLFYESIKILINGIISLDKKQFPNNEKPCLIEKEFYRRLVHLTFINDDHYTEFNSNIQYIKVPFIEVLDLISQRLIYIHLSYGYVPITKAKWILIWLFRKHLQFNRKNIEQFHIIIKNDPRLILLKQKLKQKFYNKINSKTLSSINMHSIHLVNTMKFFDEQFINLYPPCMKHLHEALVRKHRLTNYSRVVYTLYLKEIGVPLERCIELFEKEYSTTSCHSSCNHSWHNDSKRYKYSIRHLYGLEGSKINYSSHRCRTIQDDSSRTTRDELACPLIHFQTQNELNQLMSNEFTDDIFKLRSTTSPSTICCIYQQKLQKKFLSEHETKQTSSSSSSSSSITNDFDINKNTILRPSDFFRNLYQCHIDQVKK</sequence>